<dbReference type="PANTHER" id="PTHR43133">
    <property type="entry name" value="RNA POLYMERASE ECF-TYPE SIGMA FACTO"/>
    <property type="match status" value="1"/>
</dbReference>
<evidence type="ECO:0000259" key="5">
    <source>
        <dbReference type="Pfam" id="PF08281"/>
    </source>
</evidence>
<dbReference type="InterPro" id="IPR013324">
    <property type="entry name" value="RNA_pol_sigma_r3/r4-like"/>
</dbReference>
<dbReference type="SUPFAM" id="SSF88659">
    <property type="entry name" value="Sigma3 and sigma4 domains of RNA polymerase sigma factors"/>
    <property type="match status" value="1"/>
</dbReference>
<dbReference type="Proteomes" id="UP000680038">
    <property type="component" value="Unassembled WGS sequence"/>
</dbReference>
<dbReference type="GO" id="GO:0006352">
    <property type="term" value="P:DNA-templated transcription initiation"/>
    <property type="evidence" value="ECO:0007669"/>
    <property type="project" value="InterPro"/>
</dbReference>
<dbReference type="Gene3D" id="1.10.1740.10">
    <property type="match status" value="1"/>
</dbReference>
<dbReference type="AlphaFoldDB" id="A0A916N6V7"/>
<dbReference type="GO" id="GO:0003677">
    <property type="term" value="F:DNA binding"/>
    <property type="evidence" value="ECO:0007669"/>
    <property type="project" value="InterPro"/>
</dbReference>
<dbReference type="InterPro" id="IPR036388">
    <property type="entry name" value="WH-like_DNA-bd_sf"/>
</dbReference>
<dbReference type="InterPro" id="IPR039425">
    <property type="entry name" value="RNA_pol_sigma-70-like"/>
</dbReference>
<keyword evidence="4" id="KW-0804">Transcription</keyword>
<keyword evidence="7" id="KW-1185">Reference proteome</keyword>
<evidence type="ECO:0000313" key="7">
    <source>
        <dbReference type="Proteomes" id="UP000680038"/>
    </source>
</evidence>
<dbReference type="InterPro" id="IPR013325">
    <property type="entry name" value="RNA_pol_sigma_r2"/>
</dbReference>
<gene>
    <name evidence="6" type="ORF">DYBT9275_03624</name>
</gene>
<dbReference type="Pfam" id="PF08281">
    <property type="entry name" value="Sigma70_r4_2"/>
    <property type="match status" value="1"/>
</dbReference>
<dbReference type="PANTHER" id="PTHR43133:SF46">
    <property type="entry name" value="RNA POLYMERASE SIGMA-70 FACTOR ECF SUBFAMILY"/>
    <property type="match status" value="1"/>
</dbReference>
<evidence type="ECO:0000313" key="6">
    <source>
        <dbReference type="EMBL" id="CAG5005659.1"/>
    </source>
</evidence>
<dbReference type="RefSeq" id="WP_215240097.1">
    <property type="nucleotide sequence ID" value="NZ_CAJRAF010000002.1"/>
</dbReference>
<accession>A0A916N6V7</accession>
<dbReference type="CDD" id="cd06171">
    <property type="entry name" value="Sigma70_r4"/>
    <property type="match status" value="1"/>
</dbReference>
<evidence type="ECO:0000256" key="2">
    <source>
        <dbReference type="ARBA" id="ARBA00023015"/>
    </source>
</evidence>
<keyword evidence="2" id="KW-0805">Transcription regulation</keyword>
<dbReference type="Gene3D" id="1.10.10.10">
    <property type="entry name" value="Winged helix-like DNA-binding domain superfamily/Winged helix DNA-binding domain"/>
    <property type="match status" value="1"/>
</dbReference>
<dbReference type="EMBL" id="CAJRAF010000002">
    <property type="protein sequence ID" value="CAG5005659.1"/>
    <property type="molecule type" value="Genomic_DNA"/>
</dbReference>
<dbReference type="InterPro" id="IPR013249">
    <property type="entry name" value="RNA_pol_sigma70_r4_t2"/>
</dbReference>
<evidence type="ECO:0000256" key="4">
    <source>
        <dbReference type="ARBA" id="ARBA00023163"/>
    </source>
</evidence>
<name>A0A916N6V7_9BACT</name>
<dbReference type="NCBIfam" id="TIGR02937">
    <property type="entry name" value="sigma70-ECF"/>
    <property type="match status" value="1"/>
</dbReference>
<comment type="caution">
    <text evidence="6">The sequence shown here is derived from an EMBL/GenBank/DDBJ whole genome shotgun (WGS) entry which is preliminary data.</text>
</comment>
<organism evidence="6 7">
    <name type="scientific">Dyadobacter helix</name>
    <dbReference type="NCBI Taxonomy" id="2822344"/>
    <lineage>
        <taxon>Bacteria</taxon>
        <taxon>Pseudomonadati</taxon>
        <taxon>Bacteroidota</taxon>
        <taxon>Cytophagia</taxon>
        <taxon>Cytophagales</taxon>
        <taxon>Spirosomataceae</taxon>
        <taxon>Dyadobacter</taxon>
    </lineage>
</organism>
<dbReference type="InterPro" id="IPR014284">
    <property type="entry name" value="RNA_pol_sigma-70_dom"/>
</dbReference>
<evidence type="ECO:0000256" key="1">
    <source>
        <dbReference type="ARBA" id="ARBA00010641"/>
    </source>
</evidence>
<reference evidence="6" key="1">
    <citation type="submission" date="2021-04" db="EMBL/GenBank/DDBJ databases">
        <authorList>
            <person name="Rodrigo-Torres L."/>
            <person name="Arahal R. D."/>
            <person name="Lucena T."/>
        </authorList>
    </citation>
    <scope>NUCLEOTIDE SEQUENCE</scope>
    <source>
        <strain evidence="6">CECT 9275</strain>
    </source>
</reference>
<evidence type="ECO:0000256" key="3">
    <source>
        <dbReference type="ARBA" id="ARBA00023082"/>
    </source>
</evidence>
<sequence length="202" mass="23946">MNQSTHSSETPDTELLWQRFLNSDVEAFELLMNSYFRDLFHYGSKFSKNQEFVKDSIQDLFLTLWERRSNLSTNIAVKAYLMASLRRMMHRSTLVQNRLHGESADATDEIFDVEFSVEQKYIESESTHLRSLRIRQSLEELPKRQKEVIYLKYFQEMDRTQISEIMGVSPQTVSNLLQIALGQLKKHFKVELLTLFLPYFFI</sequence>
<proteinExistence type="inferred from homology"/>
<dbReference type="SUPFAM" id="SSF88946">
    <property type="entry name" value="Sigma2 domain of RNA polymerase sigma factors"/>
    <property type="match status" value="1"/>
</dbReference>
<keyword evidence="3" id="KW-0731">Sigma factor</keyword>
<comment type="similarity">
    <text evidence="1">Belongs to the sigma-70 factor family. ECF subfamily.</text>
</comment>
<feature type="domain" description="RNA polymerase sigma factor 70 region 4 type 2" evidence="5">
    <location>
        <begin position="132"/>
        <end position="181"/>
    </location>
</feature>
<protein>
    <recommendedName>
        <fullName evidence="5">RNA polymerase sigma factor 70 region 4 type 2 domain-containing protein</fullName>
    </recommendedName>
</protein>
<dbReference type="GO" id="GO:0016987">
    <property type="term" value="F:sigma factor activity"/>
    <property type="evidence" value="ECO:0007669"/>
    <property type="project" value="UniProtKB-KW"/>
</dbReference>